<dbReference type="InterPro" id="IPR016174">
    <property type="entry name" value="Di-haem_cyt_TM"/>
</dbReference>
<keyword evidence="2" id="KW-1003">Cell membrane</keyword>
<comment type="subcellular location">
    <subcellularLocation>
        <location evidence="1">Cell membrane</location>
        <topology evidence="1">Multi-pass membrane protein</topology>
    </subcellularLocation>
</comment>
<comment type="caution">
    <text evidence="8">The sequence shown here is derived from an EMBL/GenBank/DDBJ whole genome shotgun (WGS) entry which is preliminary data.</text>
</comment>
<proteinExistence type="predicted"/>
<keyword evidence="4 6" id="KW-1133">Transmembrane helix</keyword>
<feature type="transmembrane region" description="Helical" evidence="6">
    <location>
        <begin position="12"/>
        <end position="33"/>
    </location>
</feature>
<dbReference type="SUPFAM" id="SSF81342">
    <property type="entry name" value="Transmembrane di-heme cytochromes"/>
    <property type="match status" value="1"/>
</dbReference>
<evidence type="ECO:0000256" key="3">
    <source>
        <dbReference type="ARBA" id="ARBA00022692"/>
    </source>
</evidence>
<dbReference type="EMBL" id="JBFRYB010000001">
    <property type="protein sequence ID" value="MEX1666910.1"/>
    <property type="molecule type" value="Genomic_DNA"/>
</dbReference>
<evidence type="ECO:0000256" key="6">
    <source>
        <dbReference type="SAM" id="Phobius"/>
    </source>
</evidence>
<accession>A0ABV3TZX7</accession>
<evidence type="ECO:0000256" key="4">
    <source>
        <dbReference type="ARBA" id="ARBA00022989"/>
    </source>
</evidence>
<evidence type="ECO:0000313" key="8">
    <source>
        <dbReference type="EMBL" id="MEX1666910.1"/>
    </source>
</evidence>
<dbReference type="Proteomes" id="UP001557484">
    <property type="component" value="Unassembled WGS sequence"/>
</dbReference>
<feature type="transmembrane region" description="Helical" evidence="6">
    <location>
        <begin position="155"/>
        <end position="177"/>
    </location>
</feature>
<evidence type="ECO:0000259" key="7">
    <source>
        <dbReference type="Pfam" id="PF01292"/>
    </source>
</evidence>
<dbReference type="InterPro" id="IPR011577">
    <property type="entry name" value="Cyt_b561_bac/Ni-Hgenase"/>
</dbReference>
<sequence>MVEHTHSYPTYAKAIHLGIAVFGITAFLTGEWAEGSAESLGYLAHAYLGLSLAAFMLLRISAGLSGQQALSFRGWSPFSRRQWGLALEDLRTLLRLGVPERGPHQGLSGITQAFGLILFAWMAISGTALFVLGSGVDSSIFEFIEETHEVGESLIPLYLALHVGAVILHTLSGEAIWKKMFNR</sequence>
<gene>
    <name evidence="8" type="ORF">AB4875_15550</name>
</gene>
<keyword evidence="9" id="KW-1185">Reference proteome</keyword>
<feature type="transmembrane region" description="Helical" evidence="6">
    <location>
        <begin position="39"/>
        <end position="58"/>
    </location>
</feature>
<reference evidence="8 9" key="1">
    <citation type="journal article" date="2011" name="Int. J. Syst. Evol. Microbiol.">
        <title>Zhongshania antarctica gen. nov., sp. nov. and Zhongshania guokunii sp. nov., gammaproteobacteria respectively isolated from coastal attached (fast) ice and surface seawater of the Antarctic.</title>
        <authorList>
            <person name="Li H.J."/>
            <person name="Zhang X.Y."/>
            <person name="Chen C.X."/>
            <person name="Zhang Y.J."/>
            <person name="Gao Z.M."/>
            <person name="Yu Y."/>
            <person name="Chen X.L."/>
            <person name="Chen B."/>
            <person name="Zhang Y.Z."/>
        </authorList>
    </citation>
    <scope>NUCLEOTIDE SEQUENCE [LARGE SCALE GENOMIC DNA]</scope>
    <source>
        <strain evidence="8 9">R06B22</strain>
    </source>
</reference>
<protein>
    <submittedName>
        <fullName evidence="8">Cytochrome b/b6 domain-containing protein</fullName>
    </submittedName>
</protein>
<evidence type="ECO:0000256" key="2">
    <source>
        <dbReference type="ARBA" id="ARBA00022475"/>
    </source>
</evidence>
<name>A0ABV3TZX7_9GAMM</name>
<dbReference type="RefSeq" id="WP_368376972.1">
    <property type="nucleotide sequence ID" value="NZ_JBFRYB010000001.1"/>
</dbReference>
<keyword evidence="5 6" id="KW-0472">Membrane</keyword>
<dbReference type="Gene3D" id="1.20.950.20">
    <property type="entry name" value="Transmembrane di-heme cytochromes, Chain C"/>
    <property type="match status" value="1"/>
</dbReference>
<feature type="transmembrane region" description="Helical" evidence="6">
    <location>
        <begin position="113"/>
        <end position="135"/>
    </location>
</feature>
<evidence type="ECO:0000256" key="1">
    <source>
        <dbReference type="ARBA" id="ARBA00004651"/>
    </source>
</evidence>
<feature type="domain" description="Cytochrome b561 bacterial/Ni-hydrogenase" evidence="7">
    <location>
        <begin position="8"/>
        <end position="182"/>
    </location>
</feature>
<organism evidence="8 9">
    <name type="scientific">Zhongshania arctica</name>
    <dbReference type="NCBI Taxonomy" id="3238302"/>
    <lineage>
        <taxon>Bacteria</taxon>
        <taxon>Pseudomonadati</taxon>
        <taxon>Pseudomonadota</taxon>
        <taxon>Gammaproteobacteria</taxon>
        <taxon>Cellvibrionales</taxon>
        <taxon>Spongiibacteraceae</taxon>
        <taxon>Zhongshania</taxon>
    </lineage>
</organism>
<evidence type="ECO:0000313" key="9">
    <source>
        <dbReference type="Proteomes" id="UP001557484"/>
    </source>
</evidence>
<keyword evidence="3 6" id="KW-0812">Transmembrane</keyword>
<evidence type="ECO:0000256" key="5">
    <source>
        <dbReference type="ARBA" id="ARBA00023136"/>
    </source>
</evidence>
<dbReference type="Pfam" id="PF01292">
    <property type="entry name" value="Ni_hydr_CYTB"/>
    <property type="match status" value="1"/>
</dbReference>